<evidence type="ECO:0000313" key="2">
    <source>
        <dbReference type="Proteomes" id="UP001153678"/>
    </source>
</evidence>
<keyword evidence="2" id="KW-1185">Reference proteome</keyword>
<feature type="non-terminal residue" evidence="1">
    <location>
        <position position="56"/>
    </location>
</feature>
<protein>
    <submittedName>
        <fullName evidence="1">1254_t:CDS:1</fullName>
    </submittedName>
</protein>
<organism evidence="1 2">
    <name type="scientific">Funneliformis geosporum</name>
    <dbReference type="NCBI Taxonomy" id="1117311"/>
    <lineage>
        <taxon>Eukaryota</taxon>
        <taxon>Fungi</taxon>
        <taxon>Fungi incertae sedis</taxon>
        <taxon>Mucoromycota</taxon>
        <taxon>Glomeromycotina</taxon>
        <taxon>Glomeromycetes</taxon>
        <taxon>Glomerales</taxon>
        <taxon>Glomeraceae</taxon>
        <taxon>Funneliformis</taxon>
    </lineage>
</organism>
<feature type="non-terminal residue" evidence="1">
    <location>
        <position position="1"/>
    </location>
</feature>
<accession>A0A9W4X8J1</accession>
<sequence length="56" mass="6512">DLYRAYADYLYSSAAIMNKKIEFYSSIAYAILKSNQEPIQFKLRIGDVVELNEESE</sequence>
<dbReference type="AlphaFoldDB" id="A0A9W4X8J1"/>
<comment type="caution">
    <text evidence="1">The sequence shown here is derived from an EMBL/GenBank/DDBJ whole genome shotgun (WGS) entry which is preliminary data.</text>
</comment>
<name>A0A9W4X8J1_9GLOM</name>
<dbReference type="Proteomes" id="UP001153678">
    <property type="component" value="Unassembled WGS sequence"/>
</dbReference>
<evidence type="ECO:0000313" key="1">
    <source>
        <dbReference type="EMBL" id="CAI2194151.1"/>
    </source>
</evidence>
<dbReference type="EMBL" id="CAMKVN010010520">
    <property type="protein sequence ID" value="CAI2194151.1"/>
    <property type="molecule type" value="Genomic_DNA"/>
</dbReference>
<reference evidence="1" key="1">
    <citation type="submission" date="2022-08" db="EMBL/GenBank/DDBJ databases">
        <authorList>
            <person name="Kallberg Y."/>
            <person name="Tangrot J."/>
            <person name="Rosling A."/>
        </authorList>
    </citation>
    <scope>NUCLEOTIDE SEQUENCE</scope>
    <source>
        <strain evidence="1">Wild A</strain>
    </source>
</reference>
<proteinExistence type="predicted"/>
<gene>
    <name evidence="1" type="ORF">FWILDA_LOCUS16432</name>
</gene>
<dbReference type="OrthoDB" id="2360510at2759"/>